<feature type="non-terminal residue" evidence="1">
    <location>
        <position position="198"/>
    </location>
</feature>
<evidence type="ECO:0000313" key="1">
    <source>
        <dbReference type="EMBL" id="HIS92906.1"/>
    </source>
</evidence>
<accession>A0A9D1K620</accession>
<dbReference type="AlphaFoldDB" id="A0A9D1K620"/>
<dbReference type="Proteomes" id="UP000824140">
    <property type="component" value="Unassembled WGS sequence"/>
</dbReference>
<protein>
    <submittedName>
        <fullName evidence="1">Uncharacterized protein</fullName>
    </submittedName>
</protein>
<proteinExistence type="predicted"/>
<organism evidence="1 2">
    <name type="scientific">Candidatus Alectryocaccomicrobium excrementavium</name>
    <dbReference type="NCBI Taxonomy" id="2840668"/>
    <lineage>
        <taxon>Bacteria</taxon>
        <taxon>Bacillati</taxon>
        <taxon>Bacillota</taxon>
        <taxon>Clostridia</taxon>
        <taxon>Candidatus Alectryocaccomicrobium</taxon>
    </lineage>
</organism>
<reference evidence="1" key="2">
    <citation type="journal article" date="2021" name="PeerJ">
        <title>Extensive microbial diversity within the chicken gut microbiome revealed by metagenomics and culture.</title>
        <authorList>
            <person name="Gilroy R."/>
            <person name="Ravi A."/>
            <person name="Getino M."/>
            <person name="Pursley I."/>
            <person name="Horton D.L."/>
            <person name="Alikhan N.F."/>
            <person name="Baker D."/>
            <person name="Gharbi K."/>
            <person name="Hall N."/>
            <person name="Watson M."/>
            <person name="Adriaenssens E.M."/>
            <person name="Foster-Nyarko E."/>
            <person name="Jarju S."/>
            <person name="Secka A."/>
            <person name="Antonio M."/>
            <person name="Oren A."/>
            <person name="Chaudhuri R.R."/>
            <person name="La Ragione R."/>
            <person name="Hildebrand F."/>
            <person name="Pallen M.J."/>
        </authorList>
    </citation>
    <scope>NUCLEOTIDE SEQUENCE</scope>
    <source>
        <strain evidence="1">13766</strain>
    </source>
</reference>
<evidence type="ECO:0000313" key="2">
    <source>
        <dbReference type="Proteomes" id="UP000824140"/>
    </source>
</evidence>
<reference evidence="1" key="1">
    <citation type="submission" date="2020-10" db="EMBL/GenBank/DDBJ databases">
        <authorList>
            <person name="Gilroy R."/>
        </authorList>
    </citation>
    <scope>NUCLEOTIDE SEQUENCE</scope>
    <source>
        <strain evidence="1">13766</strain>
    </source>
</reference>
<dbReference type="EMBL" id="DVJN01000157">
    <property type="protein sequence ID" value="HIS92906.1"/>
    <property type="molecule type" value="Genomic_DNA"/>
</dbReference>
<gene>
    <name evidence="1" type="ORF">IAA84_07835</name>
</gene>
<name>A0A9D1K620_9FIRM</name>
<sequence>MYEWSLAQGAGNYVLVTAEKAQLRAGPSEDAPSRGEVVQGNALYVGYYIDGWILASTHPCVRDRAERAEGWIDSRHVAFNAPYARLTRSSGAYTWPAEDAERIERLREGEEVPVIAETDESYIVLREGGVGFVQKNAAELVHAPQRTYINGEYALKDVAARCDVQVEESGAYLALEPEEKKTSRACEALAYPDADALV</sequence>
<comment type="caution">
    <text evidence="1">The sequence shown here is derived from an EMBL/GenBank/DDBJ whole genome shotgun (WGS) entry which is preliminary data.</text>
</comment>